<dbReference type="InterPro" id="IPR002104">
    <property type="entry name" value="Integrase_catalytic"/>
</dbReference>
<comment type="similarity">
    <text evidence="1">Belongs to the 'phage' integrase family.</text>
</comment>
<evidence type="ECO:0000256" key="3">
    <source>
        <dbReference type="ARBA" id="ARBA00023125"/>
    </source>
</evidence>
<dbReference type="Gene3D" id="1.10.443.10">
    <property type="entry name" value="Intergrase catalytic core"/>
    <property type="match status" value="1"/>
</dbReference>
<protein>
    <submittedName>
        <fullName evidence="6">Site-specific integrase</fullName>
    </submittedName>
</protein>
<gene>
    <name evidence="6" type="ORF">NP596_06775</name>
</gene>
<dbReference type="InterPro" id="IPR050090">
    <property type="entry name" value="Tyrosine_recombinase_XerCD"/>
</dbReference>
<dbReference type="RefSeq" id="WP_256614530.1">
    <property type="nucleotide sequence ID" value="NZ_JANIBK010000024.1"/>
</dbReference>
<keyword evidence="2" id="KW-0229">DNA integration</keyword>
<reference evidence="6 7" key="1">
    <citation type="submission" date="2022-07" db="EMBL/GenBank/DDBJ databases">
        <title>Methylomonas rivi sp. nov., Methylomonas rosea sp. nov., Methylomonas aureus sp. nov. and Methylomonas subterranea sp. nov., four novel methanotrophs isolated from a freshwater creek and the deep terrestrial subsurface.</title>
        <authorList>
            <person name="Abin C."/>
            <person name="Sankaranarayanan K."/>
            <person name="Garner C."/>
            <person name="Sindelar R."/>
            <person name="Kotary K."/>
            <person name="Garner R."/>
            <person name="Barclay S."/>
            <person name="Lawson P."/>
            <person name="Krumholz L."/>
        </authorList>
    </citation>
    <scope>NUCLEOTIDE SEQUENCE [LARGE SCALE GENOMIC DNA]</scope>
    <source>
        <strain evidence="6 7">WSC-6</strain>
    </source>
</reference>
<evidence type="ECO:0000256" key="4">
    <source>
        <dbReference type="ARBA" id="ARBA00023172"/>
    </source>
</evidence>
<evidence type="ECO:0000313" key="7">
    <source>
        <dbReference type="Proteomes" id="UP001524586"/>
    </source>
</evidence>
<dbReference type="Pfam" id="PF00589">
    <property type="entry name" value="Phage_integrase"/>
    <property type="match status" value="1"/>
</dbReference>
<dbReference type="InterPro" id="IPR011010">
    <property type="entry name" value="DNA_brk_join_enz"/>
</dbReference>
<proteinExistence type="inferred from homology"/>
<dbReference type="SUPFAM" id="SSF56349">
    <property type="entry name" value="DNA breaking-rejoining enzymes"/>
    <property type="match status" value="1"/>
</dbReference>
<evidence type="ECO:0000313" key="6">
    <source>
        <dbReference type="EMBL" id="MCQ8128158.1"/>
    </source>
</evidence>
<dbReference type="Proteomes" id="UP001524586">
    <property type="component" value="Unassembled WGS sequence"/>
</dbReference>
<organism evidence="6 7">
    <name type="scientific">Methylomonas rivi</name>
    <dbReference type="NCBI Taxonomy" id="2952226"/>
    <lineage>
        <taxon>Bacteria</taxon>
        <taxon>Pseudomonadati</taxon>
        <taxon>Pseudomonadota</taxon>
        <taxon>Gammaproteobacteria</taxon>
        <taxon>Methylococcales</taxon>
        <taxon>Methylococcaceae</taxon>
        <taxon>Methylomonas</taxon>
    </lineage>
</organism>
<feature type="domain" description="Tyr recombinase" evidence="5">
    <location>
        <begin position="127"/>
        <end position="336"/>
    </location>
</feature>
<dbReference type="CDD" id="cd00397">
    <property type="entry name" value="DNA_BRE_C"/>
    <property type="match status" value="1"/>
</dbReference>
<keyword evidence="7" id="KW-1185">Reference proteome</keyword>
<dbReference type="EMBL" id="JANIBK010000024">
    <property type="protein sequence ID" value="MCQ8128158.1"/>
    <property type="molecule type" value="Genomic_DNA"/>
</dbReference>
<evidence type="ECO:0000256" key="2">
    <source>
        <dbReference type="ARBA" id="ARBA00022908"/>
    </source>
</evidence>
<evidence type="ECO:0000256" key="1">
    <source>
        <dbReference type="ARBA" id="ARBA00008857"/>
    </source>
</evidence>
<dbReference type="PANTHER" id="PTHR30349">
    <property type="entry name" value="PHAGE INTEGRASE-RELATED"/>
    <property type="match status" value="1"/>
</dbReference>
<keyword evidence="4" id="KW-0233">DNA recombination</keyword>
<accession>A0ABT1U2U2</accession>
<sequence>MTKHNAKNERIKRQYFIFLKEAKRQNECSVDAVAKAISRFETYTKYRDFKAFHYQQAVGFKADLAKQSNQQTGKPLSKSTMNSTLGQLKAFFQWLAMQPGYKSSVRYTDTEYFNLSEKEVRIATAKRQTRVPTLEQIKHVIASMPGDSLIEQRNRALLAFTLLTGARDSAIASMKLKHVDLTANCIFQDAREVKTKFSKTFTTYFFPVGDEIQQLVVDWVSYLKSELLWGNDDPLFPKTNVINGEDRVFIASGIKPEHWSNATPIRSIFREAFESADLAYFNPHSFRKTLVTLGQQLCQTPEEFKSWSQNLGHDDVLTTLYSYGEVQQHRQGEIIQQLKLPRSSSNQNAEEFARAVVKAMANQQIQQQGV</sequence>
<dbReference type="PANTHER" id="PTHR30349:SF41">
    <property type="entry name" value="INTEGRASE_RECOMBINASE PROTEIN MJ0367-RELATED"/>
    <property type="match status" value="1"/>
</dbReference>
<evidence type="ECO:0000259" key="5">
    <source>
        <dbReference type="PROSITE" id="PS51898"/>
    </source>
</evidence>
<dbReference type="InterPro" id="IPR013762">
    <property type="entry name" value="Integrase-like_cat_sf"/>
</dbReference>
<dbReference type="PROSITE" id="PS51898">
    <property type="entry name" value="TYR_RECOMBINASE"/>
    <property type="match status" value="1"/>
</dbReference>
<keyword evidence="3" id="KW-0238">DNA-binding</keyword>
<comment type="caution">
    <text evidence="6">The sequence shown here is derived from an EMBL/GenBank/DDBJ whole genome shotgun (WGS) entry which is preliminary data.</text>
</comment>
<name>A0ABT1U2U2_9GAMM</name>